<feature type="transmembrane region" description="Helical" evidence="5">
    <location>
        <begin position="63"/>
        <end position="85"/>
    </location>
</feature>
<feature type="transmembrane region" description="Helical" evidence="5">
    <location>
        <begin position="131"/>
        <end position="149"/>
    </location>
</feature>
<dbReference type="PANTHER" id="PTHR23501:SF5">
    <property type="entry name" value="TRANSPORT PROTEIN"/>
    <property type="match status" value="1"/>
</dbReference>
<comment type="caution">
    <text evidence="7">The sequence shown here is derived from an EMBL/GenBank/DDBJ whole genome shotgun (WGS) entry which is preliminary data.</text>
</comment>
<keyword evidence="4 5" id="KW-0472">Membrane</keyword>
<evidence type="ECO:0000313" key="7">
    <source>
        <dbReference type="EMBL" id="EQD67705.1"/>
    </source>
</evidence>
<dbReference type="PANTHER" id="PTHR23501">
    <property type="entry name" value="MAJOR FACILITATOR SUPERFAMILY"/>
    <property type="match status" value="1"/>
</dbReference>
<dbReference type="InterPro" id="IPR020846">
    <property type="entry name" value="MFS_dom"/>
</dbReference>
<dbReference type="EMBL" id="AUZY01003705">
    <property type="protein sequence ID" value="EQD67705.1"/>
    <property type="molecule type" value="Genomic_DNA"/>
</dbReference>
<dbReference type="PROSITE" id="PS50850">
    <property type="entry name" value="MFS"/>
    <property type="match status" value="1"/>
</dbReference>
<dbReference type="GO" id="GO:0005886">
    <property type="term" value="C:plasma membrane"/>
    <property type="evidence" value="ECO:0007669"/>
    <property type="project" value="TreeGrafter"/>
</dbReference>
<proteinExistence type="predicted"/>
<keyword evidence="2 5" id="KW-0812">Transmembrane</keyword>
<feature type="domain" description="Major facilitator superfamily (MFS) profile" evidence="6">
    <location>
        <begin position="1"/>
        <end position="214"/>
    </location>
</feature>
<name>T1CJ69_9ZZZZ</name>
<feature type="transmembrane region" description="Helical" evidence="5">
    <location>
        <begin position="91"/>
        <end position="110"/>
    </location>
</feature>
<evidence type="ECO:0000256" key="1">
    <source>
        <dbReference type="ARBA" id="ARBA00004141"/>
    </source>
</evidence>
<sequence>MFMLIILLQGIWLPMHLASSVPYSEIPFWAGIYMIPMTLGFLTMGPLGGALSDKYGARGIATIGMVIVAAAFMILTLFSANFSYLPFGATLYMMGFGSGMFAAPNTAAIMNSVSPDNRGVASGMVATVRNVAQTASLGIFFTIVIFALSTNLPGYLVTALTTAGAPQLIPTLSSTPPTEALFSAFLGYNPMAQILANIQTLAPSLYSSLSQSAI</sequence>
<dbReference type="Gene3D" id="1.20.1250.20">
    <property type="entry name" value="MFS general substrate transporter like domains"/>
    <property type="match status" value="1"/>
</dbReference>
<feature type="transmembrane region" description="Helical" evidence="5">
    <location>
        <begin position="30"/>
        <end position="51"/>
    </location>
</feature>
<gene>
    <name evidence="7" type="ORF">B1B_05842</name>
</gene>
<dbReference type="InterPro" id="IPR036259">
    <property type="entry name" value="MFS_trans_sf"/>
</dbReference>
<evidence type="ECO:0000256" key="4">
    <source>
        <dbReference type="ARBA" id="ARBA00023136"/>
    </source>
</evidence>
<keyword evidence="3 5" id="KW-1133">Transmembrane helix</keyword>
<dbReference type="InterPro" id="IPR011701">
    <property type="entry name" value="MFS"/>
</dbReference>
<evidence type="ECO:0000259" key="6">
    <source>
        <dbReference type="PROSITE" id="PS50850"/>
    </source>
</evidence>
<dbReference type="GO" id="GO:0022857">
    <property type="term" value="F:transmembrane transporter activity"/>
    <property type="evidence" value="ECO:0007669"/>
    <property type="project" value="InterPro"/>
</dbReference>
<evidence type="ECO:0000256" key="2">
    <source>
        <dbReference type="ARBA" id="ARBA00022692"/>
    </source>
</evidence>
<dbReference type="AlphaFoldDB" id="T1CJ69"/>
<comment type="subcellular location">
    <subcellularLocation>
        <location evidence="1">Membrane</location>
        <topology evidence="1">Multi-pass membrane protein</topology>
    </subcellularLocation>
</comment>
<organism evidence="7">
    <name type="scientific">mine drainage metagenome</name>
    <dbReference type="NCBI Taxonomy" id="410659"/>
    <lineage>
        <taxon>unclassified sequences</taxon>
        <taxon>metagenomes</taxon>
        <taxon>ecological metagenomes</taxon>
    </lineage>
</organism>
<feature type="non-terminal residue" evidence="7">
    <location>
        <position position="214"/>
    </location>
</feature>
<dbReference type="SUPFAM" id="SSF103473">
    <property type="entry name" value="MFS general substrate transporter"/>
    <property type="match status" value="1"/>
</dbReference>
<dbReference type="Pfam" id="PF07690">
    <property type="entry name" value="MFS_1"/>
    <property type="match status" value="1"/>
</dbReference>
<evidence type="ECO:0000256" key="3">
    <source>
        <dbReference type="ARBA" id="ARBA00022989"/>
    </source>
</evidence>
<evidence type="ECO:0000256" key="5">
    <source>
        <dbReference type="SAM" id="Phobius"/>
    </source>
</evidence>
<reference evidence="7" key="2">
    <citation type="journal article" date="2014" name="ISME J.">
        <title>Microbial stratification in low pH oxic and suboxic macroscopic growths along an acid mine drainage.</title>
        <authorList>
            <person name="Mendez-Garcia C."/>
            <person name="Mesa V."/>
            <person name="Sprenger R.R."/>
            <person name="Richter M."/>
            <person name="Diez M.S."/>
            <person name="Solano J."/>
            <person name="Bargiela R."/>
            <person name="Golyshina O.V."/>
            <person name="Manteca A."/>
            <person name="Ramos J.L."/>
            <person name="Gallego J.R."/>
            <person name="Llorente I."/>
            <person name="Martins Dos Santos V.A."/>
            <person name="Jensen O.N."/>
            <person name="Pelaez A.I."/>
            <person name="Sanchez J."/>
            <person name="Ferrer M."/>
        </authorList>
    </citation>
    <scope>NUCLEOTIDE SEQUENCE</scope>
</reference>
<reference evidence="7" key="1">
    <citation type="submission" date="2013-08" db="EMBL/GenBank/DDBJ databases">
        <authorList>
            <person name="Mendez C."/>
            <person name="Richter M."/>
            <person name="Ferrer M."/>
            <person name="Sanchez J."/>
        </authorList>
    </citation>
    <scope>NUCLEOTIDE SEQUENCE</scope>
</reference>
<accession>T1CJ69</accession>
<protein>
    <submittedName>
        <fullName evidence="7">Major facilitator transporter</fullName>
    </submittedName>
</protein>